<evidence type="ECO:0000256" key="3">
    <source>
        <dbReference type="ARBA" id="ARBA00023052"/>
    </source>
</evidence>
<dbReference type="InterPro" id="IPR001017">
    <property type="entry name" value="DH_E1"/>
</dbReference>
<evidence type="ECO:0000256" key="4">
    <source>
        <dbReference type="RuleBase" id="RU366007"/>
    </source>
</evidence>
<keyword evidence="3 4" id="KW-0786">Thiamine pyrophosphate</keyword>
<dbReference type="AlphaFoldDB" id="A0A5F0KD83"/>
<comment type="subunit">
    <text evidence="4">Heterodimer of an alpha and a beta chain.</text>
</comment>
<evidence type="ECO:0000313" key="9">
    <source>
        <dbReference type="Proteomes" id="UP000297914"/>
    </source>
</evidence>
<accession>A0A5F0KD83</accession>
<dbReference type="CDD" id="cd02000">
    <property type="entry name" value="TPP_E1_PDC_ADC_BCADC"/>
    <property type="match status" value="1"/>
</dbReference>
<dbReference type="GO" id="GO:0004739">
    <property type="term" value="F:pyruvate dehydrogenase (acetyl-transferring) activity"/>
    <property type="evidence" value="ECO:0007669"/>
    <property type="project" value="UniProtKB-UniRule"/>
</dbReference>
<evidence type="ECO:0000259" key="5">
    <source>
        <dbReference type="Pfam" id="PF00676"/>
    </source>
</evidence>
<evidence type="ECO:0000313" key="8">
    <source>
        <dbReference type="Proteomes" id="UP000297720"/>
    </source>
</evidence>
<evidence type="ECO:0000256" key="2">
    <source>
        <dbReference type="ARBA" id="ARBA00023002"/>
    </source>
</evidence>
<dbReference type="InterPro" id="IPR017596">
    <property type="entry name" value="PdhA/BkdA"/>
</dbReference>
<dbReference type="Gene3D" id="3.40.50.970">
    <property type="match status" value="1"/>
</dbReference>
<sequence length="363" mass="40046">MTHVDIPFLRYLDEEGRPVATLPTWLDKAILHTFYRNMVMVRSYDKKAIALQRTGKLGTFPSHLGAEAVGIGVGLAMQPQDVYVPYYRDMPTLYVRGVPMEQNLQYWGGDERGSVFYKADGELSEDLPICVPIATQITHAAGVAAAFKLRNQPRVAVVTIGDGGTSKGDFLEGLNCAGVWHLPMVMIINNNQWAISVPRKLQSSAPTLAQKGIGAGVRSIQVDGNDVVAVFDATRTAIERARSGKGPTLIEAVSYRLGDHTTADDATRYRDGAEVEAAWAKEPVKRLRQFMAGQGWWDETQEQALLAEASWEVERAVAAYEAVAPQAPETLLDYQFAELPKDYRAQRRRIIAKGMQQHGGEEA</sequence>
<dbReference type="GO" id="GO:0009083">
    <property type="term" value="P:branched-chain amino acid catabolic process"/>
    <property type="evidence" value="ECO:0007669"/>
    <property type="project" value="TreeGrafter"/>
</dbReference>
<dbReference type="RefSeq" id="WP_134695121.1">
    <property type="nucleotide sequence ID" value="NZ_QORJ01000009.1"/>
</dbReference>
<dbReference type="EC" id="1.2.4.1" evidence="4"/>
<comment type="caution">
    <text evidence="7">The sequence shown here is derived from an EMBL/GenBank/DDBJ whole genome shotgun (WGS) entry which is preliminary data.</text>
</comment>
<proteinExistence type="predicted"/>
<evidence type="ECO:0000256" key="1">
    <source>
        <dbReference type="ARBA" id="ARBA00001964"/>
    </source>
</evidence>
<dbReference type="Pfam" id="PF00676">
    <property type="entry name" value="E1_dh"/>
    <property type="match status" value="1"/>
</dbReference>
<keyword evidence="2 4" id="KW-0560">Oxidoreductase</keyword>
<comment type="catalytic activity">
    <reaction evidence="4">
        <text>N(6)-[(R)-lipoyl]-L-lysyl-[protein] + pyruvate + H(+) = N(6)-[(R)-S(8)-acetyldihydrolipoyl]-L-lysyl-[protein] + CO2</text>
        <dbReference type="Rhea" id="RHEA:19189"/>
        <dbReference type="Rhea" id="RHEA-COMP:10474"/>
        <dbReference type="Rhea" id="RHEA-COMP:10478"/>
        <dbReference type="ChEBI" id="CHEBI:15361"/>
        <dbReference type="ChEBI" id="CHEBI:15378"/>
        <dbReference type="ChEBI" id="CHEBI:16526"/>
        <dbReference type="ChEBI" id="CHEBI:83099"/>
        <dbReference type="ChEBI" id="CHEBI:83111"/>
        <dbReference type="EC" id="1.2.4.1"/>
    </reaction>
</comment>
<dbReference type="InterPro" id="IPR029061">
    <property type="entry name" value="THDP-binding"/>
</dbReference>
<dbReference type="Proteomes" id="UP000297914">
    <property type="component" value="Unassembled WGS sequence"/>
</dbReference>
<comment type="function">
    <text evidence="4">The pyruvate dehydrogenase complex catalyzes the overall conversion of pyruvate to acetyl-CoA and CO(2). It contains multiple copies of three enzymatic components: pyruvate dehydrogenase (E1), dihydrolipoamide acetyltransferase (E2) and lipoamide dehydrogenase (E3).</text>
</comment>
<gene>
    <name evidence="7" type="primary">pdhA</name>
    <name evidence="6" type="ORF">DRM93_05835</name>
    <name evidence="7" type="ORF">DRM94_05835</name>
</gene>
<evidence type="ECO:0000313" key="7">
    <source>
        <dbReference type="EMBL" id="TFF82483.1"/>
    </source>
</evidence>
<dbReference type="OrthoDB" id="9766715at2"/>
<dbReference type="PANTHER" id="PTHR43380:SF1">
    <property type="entry name" value="2-OXOISOVALERATE DEHYDROGENASE SUBUNIT ALPHA, MITOCHONDRIAL"/>
    <property type="match status" value="1"/>
</dbReference>
<protein>
    <recommendedName>
        <fullName evidence="4">Pyruvate dehydrogenase E1 component subunit alpha</fullName>
        <ecNumber evidence="4">1.2.4.1</ecNumber>
    </recommendedName>
</protein>
<dbReference type="EMBL" id="QORL01000008">
    <property type="protein sequence ID" value="TFF78423.1"/>
    <property type="molecule type" value="Genomic_DNA"/>
</dbReference>
<dbReference type="Proteomes" id="UP000297720">
    <property type="component" value="Unassembled WGS sequence"/>
</dbReference>
<feature type="domain" description="Dehydrogenase E1 component" evidence="5">
    <location>
        <begin position="35"/>
        <end position="323"/>
    </location>
</feature>
<keyword evidence="4 7" id="KW-0670">Pyruvate</keyword>
<dbReference type="SUPFAM" id="SSF52518">
    <property type="entry name" value="Thiamin diphosphate-binding fold (THDP-binding)"/>
    <property type="match status" value="1"/>
</dbReference>
<organism evidence="7 9">
    <name type="scientific">Aeromonas taiwanensis</name>
    <dbReference type="NCBI Taxonomy" id="633417"/>
    <lineage>
        <taxon>Bacteria</taxon>
        <taxon>Pseudomonadati</taxon>
        <taxon>Pseudomonadota</taxon>
        <taxon>Gammaproteobacteria</taxon>
        <taxon>Aeromonadales</taxon>
        <taxon>Aeromonadaceae</taxon>
        <taxon>Aeromonas</taxon>
    </lineage>
</organism>
<keyword evidence="8" id="KW-1185">Reference proteome</keyword>
<reference evidence="7 9" key="1">
    <citation type="submission" date="2018-06" db="EMBL/GenBank/DDBJ databases">
        <title>Occurrence of a novel blaKPC-2- and qnrS2- harbouring IncP6 plasmid from Aeromonas taiwanensis isolates recovered from the river sediments.</title>
        <authorList>
            <person name="Zheng B."/>
            <person name="Yu X."/>
            <person name="Xiao Y."/>
        </authorList>
    </citation>
    <scope>NUCLEOTIDE SEQUENCE [LARGE SCALE GENOMIC DNA]</scope>
    <source>
        <strain evidence="6 8">1713</strain>
        <strain evidence="7 9">198</strain>
    </source>
</reference>
<name>A0A5F0KD83_9GAMM</name>
<comment type="cofactor">
    <cofactor evidence="1 4">
        <name>thiamine diphosphate</name>
        <dbReference type="ChEBI" id="CHEBI:58937"/>
    </cofactor>
</comment>
<dbReference type="PANTHER" id="PTHR43380">
    <property type="entry name" value="2-OXOISOVALERATE DEHYDROGENASE SUBUNIT ALPHA, MITOCHONDRIAL"/>
    <property type="match status" value="1"/>
</dbReference>
<dbReference type="NCBIfam" id="TIGR03181">
    <property type="entry name" value="PDH_E1_alph_x"/>
    <property type="match status" value="1"/>
</dbReference>
<dbReference type="EMBL" id="QORK01000008">
    <property type="protein sequence ID" value="TFF82483.1"/>
    <property type="molecule type" value="Genomic_DNA"/>
</dbReference>
<evidence type="ECO:0000313" key="6">
    <source>
        <dbReference type="EMBL" id="TFF78423.1"/>
    </source>
</evidence>
<dbReference type="InterPro" id="IPR050771">
    <property type="entry name" value="Alpha-ketoacid_DH_E1_comp"/>
</dbReference>